<feature type="transmembrane region" description="Helical" evidence="1">
    <location>
        <begin position="83"/>
        <end position="110"/>
    </location>
</feature>
<sequence length="279" mass="30135">MAEGDAAQKNAVVLQHQLVFACCCLLLASQQPSAWEAADRQLLATSLAACAVAAAACIAWHALTCAEHGPSYAYLRCMEVVSLALRMGVALAWPPLLSLLVVSSAAVLALQQLRPMRLSWSIPTQYLLLLHVNRSSSIQGLCRAGWLAQADTRWLTGCLYRGLSWLSLLTAMPLRTGQQQLDAACQCAALLRFLRVGLGLLAPLAWQAASEASLFAAHQRRLRAAGLPLERGWNARLYSAVHGLCREPHIPYLWVLAAMMLGSCWDLAVMLSTPPAAIA</sequence>
<dbReference type="GeneID" id="17353092"/>
<gene>
    <name evidence="2" type="ORF">CHLNCDRAFT_136436</name>
</gene>
<dbReference type="RefSeq" id="XP_005845771.1">
    <property type="nucleotide sequence ID" value="XM_005845709.1"/>
</dbReference>
<organism evidence="3">
    <name type="scientific">Chlorella variabilis</name>
    <name type="common">Green alga</name>
    <dbReference type="NCBI Taxonomy" id="554065"/>
    <lineage>
        <taxon>Eukaryota</taxon>
        <taxon>Viridiplantae</taxon>
        <taxon>Chlorophyta</taxon>
        <taxon>core chlorophytes</taxon>
        <taxon>Trebouxiophyceae</taxon>
        <taxon>Chlorellales</taxon>
        <taxon>Chlorellaceae</taxon>
        <taxon>Chlorella clade</taxon>
        <taxon>Chlorella</taxon>
    </lineage>
</organism>
<dbReference type="AlphaFoldDB" id="E1ZKC8"/>
<evidence type="ECO:0000256" key="1">
    <source>
        <dbReference type="SAM" id="Phobius"/>
    </source>
</evidence>
<proteinExistence type="predicted"/>
<evidence type="ECO:0000313" key="3">
    <source>
        <dbReference type="Proteomes" id="UP000008141"/>
    </source>
</evidence>
<feature type="transmembrane region" description="Helical" evidence="1">
    <location>
        <begin position="42"/>
        <end position="63"/>
    </location>
</feature>
<dbReference type="EMBL" id="GL433850">
    <property type="protein sequence ID" value="EFN53669.1"/>
    <property type="molecule type" value="Genomic_DNA"/>
</dbReference>
<keyword evidence="1" id="KW-0472">Membrane</keyword>
<keyword evidence="3" id="KW-1185">Reference proteome</keyword>
<protein>
    <submittedName>
        <fullName evidence="2">Expressed protein</fullName>
    </submittedName>
</protein>
<name>E1ZKC8_CHLVA</name>
<accession>E1ZKC8</accession>
<keyword evidence="1" id="KW-0812">Transmembrane</keyword>
<evidence type="ECO:0000313" key="2">
    <source>
        <dbReference type="EMBL" id="EFN53669.1"/>
    </source>
</evidence>
<dbReference type="KEGG" id="cvr:CHLNCDRAFT_136436"/>
<dbReference type="Proteomes" id="UP000008141">
    <property type="component" value="Unassembled WGS sequence"/>
</dbReference>
<keyword evidence="1" id="KW-1133">Transmembrane helix</keyword>
<dbReference type="InParanoid" id="E1ZKC8"/>
<reference evidence="2 3" key="1">
    <citation type="journal article" date="2010" name="Plant Cell">
        <title>The Chlorella variabilis NC64A genome reveals adaptation to photosymbiosis, coevolution with viruses, and cryptic sex.</title>
        <authorList>
            <person name="Blanc G."/>
            <person name="Duncan G."/>
            <person name="Agarkova I."/>
            <person name="Borodovsky M."/>
            <person name="Gurnon J."/>
            <person name="Kuo A."/>
            <person name="Lindquist E."/>
            <person name="Lucas S."/>
            <person name="Pangilinan J."/>
            <person name="Polle J."/>
            <person name="Salamov A."/>
            <person name="Terry A."/>
            <person name="Yamada T."/>
            <person name="Dunigan D.D."/>
            <person name="Grigoriev I.V."/>
            <person name="Claverie J.M."/>
            <person name="Van Etten J.L."/>
        </authorList>
    </citation>
    <scope>NUCLEOTIDE SEQUENCE [LARGE SCALE GENOMIC DNA]</scope>
    <source>
        <strain evidence="2 3">NC64A</strain>
    </source>
</reference>